<reference evidence="1 2" key="1">
    <citation type="submission" date="2023-03" db="EMBL/GenBank/DDBJ databases">
        <title>Bacillus Genome Sequencing.</title>
        <authorList>
            <person name="Dunlap C."/>
        </authorList>
    </citation>
    <scope>NUCLEOTIDE SEQUENCE [LARGE SCALE GENOMIC DNA]</scope>
    <source>
        <strain evidence="1 2">BD-525</strain>
    </source>
</reference>
<organism evidence="1 2">
    <name type="scientific">Paenibacillus dokdonensis</name>
    <dbReference type="NCBI Taxonomy" id="2567944"/>
    <lineage>
        <taxon>Bacteria</taxon>
        <taxon>Bacillati</taxon>
        <taxon>Bacillota</taxon>
        <taxon>Bacilli</taxon>
        <taxon>Bacillales</taxon>
        <taxon>Paenibacillaceae</taxon>
        <taxon>Paenibacillus</taxon>
    </lineage>
</organism>
<dbReference type="EMBL" id="JARLKZ010000014">
    <property type="protein sequence ID" value="MEC0241675.1"/>
    <property type="molecule type" value="Genomic_DNA"/>
</dbReference>
<name>A0ABU6GSK1_9BACL</name>
<sequence length="138" mass="16116">MKQRITIDDLNELSTEQKERLRKWWMVRNPGLSDLYVVKVKYDDVACYEGPFVNSGHRDFNEDYHKGEALPLLSIGQMIEMVQGNLESGLLIEYNNDQVSNYFHWKIPKRILPDGLLSNDIPNFELCDLLWLATKTVL</sequence>
<protein>
    <submittedName>
        <fullName evidence="1">Uncharacterized protein</fullName>
    </submittedName>
</protein>
<dbReference type="Proteomes" id="UP001344632">
    <property type="component" value="Unassembled WGS sequence"/>
</dbReference>
<proteinExistence type="predicted"/>
<keyword evidence="2" id="KW-1185">Reference proteome</keyword>
<gene>
    <name evidence="1" type="ORF">P4H66_17800</name>
</gene>
<comment type="caution">
    <text evidence="1">The sequence shown here is derived from an EMBL/GenBank/DDBJ whole genome shotgun (WGS) entry which is preliminary data.</text>
</comment>
<evidence type="ECO:0000313" key="1">
    <source>
        <dbReference type="EMBL" id="MEC0241675.1"/>
    </source>
</evidence>
<accession>A0ABU6GSK1</accession>
<evidence type="ECO:0000313" key="2">
    <source>
        <dbReference type="Proteomes" id="UP001344632"/>
    </source>
</evidence>
<dbReference type="RefSeq" id="WP_326089343.1">
    <property type="nucleotide sequence ID" value="NZ_JARLKZ010000014.1"/>
</dbReference>